<dbReference type="PANTHER" id="PTHR11360">
    <property type="entry name" value="MONOCARBOXYLATE TRANSPORTER"/>
    <property type="match status" value="1"/>
</dbReference>
<dbReference type="Pfam" id="PF07690">
    <property type="entry name" value="MFS_1"/>
    <property type="match status" value="1"/>
</dbReference>
<name>A0ABV3FNC3_9NOCA</name>
<evidence type="ECO:0000256" key="2">
    <source>
        <dbReference type="ARBA" id="ARBA00022692"/>
    </source>
</evidence>
<evidence type="ECO:0000256" key="1">
    <source>
        <dbReference type="ARBA" id="ARBA00004651"/>
    </source>
</evidence>
<dbReference type="RefSeq" id="WP_357780399.1">
    <property type="nucleotide sequence ID" value="NZ_JBFAKC010000002.1"/>
</dbReference>
<accession>A0ABV3FNC3</accession>
<feature type="transmembrane region" description="Helical" evidence="6">
    <location>
        <begin position="257"/>
        <end position="279"/>
    </location>
</feature>
<feature type="transmembrane region" description="Helical" evidence="6">
    <location>
        <begin position="291"/>
        <end position="308"/>
    </location>
</feature>
<dbReference type="InterPro" id="IPR020846">
    <property type="entry name" value="MFS_dom"/>
</dbReference>
<feature type="domain" description="Major facilitator superfamily (MFS) profile" evidence="7">
    <location>
        <begin position="21"/>
        <end position="400"/>
    </location>
</feature>
<evidence type="ECO:0000256" key="4">
    <source>
        <dbReference type="ARBA" id="ARBA00023136"/>
    </source>
</evidence>
<feature type="transmembrane region" description="Helical" evidence="6">
    <location>
        <begin position="58"/>
        <end position="81"/>
    </location>
</feature>
<dbReference type="InterPro" id="IPR011701">
    <property type="entry name" value="MFS"/>
</dbReference>
<dbReference type="Proteomes" id="UP001551695">
    <property type="component" value="Unassembled WGS sequence"/>
</dbReference>
<organism evidence="8 9">
    <name type="scientific">Nocardia aurea</name>
    <dbReference type="NCBI Taxonomy" id="2144174"/>
    <lineage>
        <taxon>Bacteria</taxon>
        <taxon>Bacillati</taxon>
        <taxon>Actinomycetota</taxon>
        <taxon>Actinomycetes</taxon>
        <taxon>Mycobacteriales</taxon>
        <taxon>Nocardiaceae</taxon>
        <taxon>Nocardia</taxon>
    </lineage>
</organism>
<evidence type="ECO:0000256" key="6">
    <source>
        <dbReference type="SAM" id="Phobius"/>
    </source>
</evidence>
<dbReference type="InterPro" id="IPR050327">
    <property type="entry name" value="Proton-linked_MCT"/>
</dbReference>
<keyword evidence="3 6" id="KW-1133">Transmembrane helix</keyword>
<feature type="transmembrane region" description="Helical" evidence="6">
    <location>
        <begin position="179"/>
        <end position="205"/>
    </location>
</feature>
<dbReference type="InterPro" id="IPR036259">
    <property type="entry name" value="MFS_trans_sf"/>
</dbReference>
<gene>
    <name evidence="8" type="ORF">AB0I48_05040</name>
</gene>
<feature type="transmembrane region" description="Helical" evidence="6">
    <location>
        <begin position="377"/>
        <end position="397"/>
    </location>
</feature>
<dbReference type="Gene3D" id="1.20.1250.20">
    <property type="entry name" value="MFS general substrate transporter like domains"/>
    <property type="match status" value="1"/>
</dbReference>
<feature type="transmembrane region" description="Helical" evidence="6">
    <location>
        <begin position="113"/>
        <end position="136"/>
    </location>
</feature>
<evidence type="ECO:0000259" key="7">
    <source>
        <dbReference type="PROSITE" id="PS50850"/>
    </source>
</evidence>
<feature type="transmembrane region" description="Helical" evidence="6">
    <location>
        <begin position="22"/>
        <end position="46"/>
    </location>
</feature>
<keyword evidence="2 6" id="KW-0812">Transmembrane</keyword>
<feature type="transmembrane region" description="Helical" evidence="6">
    <location>
        <begin position="344"/>
        <end position="365"/>
    </location>
</feature>
<feature type="transmembrane region" description="Helical" evidence="6">
    <location>
        <begin position="314"/>
        <end position="332"/>
    </location>
</feature>
<keyword evidence="4 6" id="KW-0472">Membrane</keyword>
<dbReference type="PANTHER" id="PTHR11360:SF290">
    <property type="entry name" value="MONOCARBOXYLATE MFS PERMEASE"/>
    <property type="match status" value="1"/>
</dbReference>
<feature type="transmembrane region" description="Helical" evidence="6">
    <location>
        <begin position="148"/>
        <end position="167"/>
    </location>
</feature>
<evidence type="ECO:0000313" key="9">
    <source>
        <dbReference type="Proteomes" id="UP001551695"/>
    </source>
</evidence>
<comment type="subcellular location">
    <subcellularLocation>
        <location evidence="1">Cell membrane</location>
        <topology evidence="1">Multi-pass membrane protein</topology>
    </subcellularLocation>
</comment>
<dbReference type="PROSITE" id="PS50850">
    <property type="entry name" value="MFS"/>
    <property type="match status" value="1"/>
</dbReference>
<evidence type="ECO:0000256" key="5">
    <source>
        <dbReference type="SAM" id="MobiDB-lite"/>
    </source>
</evidence>
<sequence length="429" mass="44256">MTADSTTTAPPPHCESQHWRRLVVVFAITQTVGYGAMIQAFTVLLIPMSEALGVSRTAVTGAATISTLVGALAAVPVGALLDRYGGRVLMSTGSAIGVLAVALWSQADDLAHLYLAFTLVGLALAMSTYEAAFAVLVVATDAKHRDGAIVAVTMICGLATSFYYFLAGWLDGHLGWRNTLLTLAAGLALIAVPAHLWAVPSTAAHTGRVTRRSGVPVGSALRDRDFWLLVIAFVAQSGSTSAFLLMMVTYFRDVGHSATTAAALPITVGVAQIFSRLALAPLARRYGMTRVTAVSFAVQGLGLVLLPLMGTSLALTMACVVAFGLGYGISVVARPSIVADTFGVARFASILAVMTVPIALSRAGAPLAAAWLSDWRFLLLVGAAALLAAAALVPLSLPGRTGRDSADPSGGQAVGGALAMREGQTEPLP</sequence>
<proteinExistence type="predicted"/>
<feature type="region of interest" description="Disordered" evidence="5">
    <location>
        <begin position="401"/>
        <end position="429"/>
    </location>
</feature>
<protein>
    <submittedName>
        <fullName evidence="8">MFS transporter</fullName>
    </submittedName>
</protein>
<dbReference type="SUPFAM" id="SSF103473">
    <property type="entry name" value="MFS general substrate transporter"/>
    <property type="match status" value="1"/>
</dbReference>
<dbReference type="EMBL" id="JBFAKC010000002">
    <property type="protein sequence ID" value="MEV0706911.1"/>
    <property type="molecule type" value="Genomic_DNA"/>
</dbReference>
<keyword evidence="9" id="KW-1185">Reference proteome</keyword>
<feature type="transmembrane region" description="Helical" evidence="6">
    <location>
        <begin position="226"/>
        <end position="251"/>
    </location>
</feature>
<evidence type="ECO:0000256" key="3">
    <source>
        <dbReference type="ARBA" id="ARBA00022989"/>
    </source>
</evidence>
<reference evidence="8 9" key="1">
    <citation type="submission" date="2024-06" db="EMBL/GenBank/DDBJ databases">
        <title>The Natural Products Discovery Center: Release of the First 8490 Sequenced Strains for Exploring Actinobacteria Biosynthetic Diversity.</title>
        <authorList>
            <person name="Kalkreuter E."/>
            <person name="Kautsar S.A."/>
            <person name="Yang D."/>
            <person name="Bader C.D."/>
            <person name="Teijaro C.N."/>
            <person name="Fluegel L."/>
            <person name="Davis C.M."/>
            <person name="Simpson J.R."/>
            <person name="Lauterbach L."/>
            <person name="Steele A.D."/>
            <person name="Gui C."/>
            <person name="Meng S."/>
            <person name="Li G."/>
            <person name="Viehrig K."/>
            <person name="Ye F."/>
            <person name="Su P."/>
            <person name="Kiefer A.F."/>
            <person name="Nichols A."/>
            <person name="Cepeda A.J."/>
            <person name="Yan W."/>
            <person name="Fan B."/>
            <person name="Jiang Y."/>
            <person name="Adhikari A."/>
            <person name="Zheng C.-J."/>
            <person name="Schuster L."/>
            <person name="Cowan T.M."/>
            <person name="Smanski M.J."/>
            <person name="Chevrette M.G."/>
            <person name="De Carvalho L.P.S."/>
            <person name="Shen B."/>
        </authorList>
    </citation>
    <scope>NUCLEOTIDE SEQUENCE [LARGE SCALE GENOMIC DNA]</scope>
    <source>
        <strain evidence="8 9">NPDC050403</strain>
    </source>
</reference>
<evidence type="ECO:0000313" key="8">
    <source>
        <dbReference type="EMBL" id="MEV0706911.1"/>
    </source>
</evidence>
<comment type="caution">
    <text evidence="8">The sequence shown here is derived from an EMBL/GenBank/DDBJ whole genome shotgun (WGS) entry which is preliminary data.</text>
</comment>
<feature type="transmembrane region" description="Helical" evidence="6">
    <location>
        <begin position="88"/>
        <end position="107"/>
    </location>
</feature>